<keyword evidence="7" id="KW-1185">Reference proteome</keyword>
<dbReference type="eggNOG" id="KOG3098">
    <property type="taxonomic scope" value="Eukaryota"/>
</dbReference>
<dbReference type="PANTHER" id="PTHR23294:SF59">
    <property type="entry name" value="UNC93-LIKE PROTEIN C922.05C"/>
    <property type="match status" value="1"/>
</dbReference>
<keyword evidence="4 5" id="KW-0472">Membrane</keyword>
<feature type="transmembrane region" description="Helical" evidence="5">
    <location>
        <begin position="21"/>
        <end position="42"/>
    </location>
</feature>
<comment type="subcellular location">
    <subcellularLocation>
        <location evidence="1">Membrane</location>
        <topology evidence="1">Multi-pass membrane protein</topology>
    </subcellularLocation>
</comment>
<dbReference type="OMA" id="AYWFMGA"/>
<feature type="transmembrane region" description="Helical" evidence="5">
    <location>
        <begin position="80"/>
        <end position="101"/>
    </location>
</feature>
<feature type="transmembrane region" description="Helical" evidence="5">
    <location>
        <begin position="276"/>
        <end position="295"/>
    </location>
</feature>
<keyword evidence="2 5" id="KW-0812">Transmembrane</keyword>
<organism evidence="6 7">
    <name type="scientific">Thalassiosira oceanica</name>
    <name type="common">Marine diatom</name>
    <dbReference type="NCBI Taxonomy" id="159749"/>
    <lineage>
        <taxon>Eukaryota</taxon>
        <taxon>Sar</taxon>
        <taxon>Stramenopiles</taxon>
        <taxon>Ochrophyta</taxon>
        <taxon>Bacillariophyta</taxon>
        <taxon>Coscinodiscophyceae</taxon>
        <taxon>Thalassiosirophycidae</taxon>
        <taxon>Thalassiosirales</taxon>
        <taxon>Thalassiosiraceae</taxon>
        <taxon>Thalassiosira</taxon>
    </lineage>
</organism>
<evidence type="ECO:0000313" key="7">
    <source>
        <dbReference type="Proteomes" id="UP000266841"/>
    </source>
</evidence>
<dbReference type="Pfam" id="PF05978">
    <property type="entry name" value="UNC-93"/>
    <property type="match status" value="1"/>
</dbReference>
<proteinExistence type="predicted"/>
<feature type="transmembrane region" description="Helical" evidence="5">
    <location>
        <begin position="315"/>
        <end position="333"/>
    </location>
</feature>
<feature type="transmembrane region" description="Helical" evidence="5">
    <location>
        <begin position="354"/>
        <end position="374"/>
    </location>
</feature>
<dbReference type="InterPro" id="IPR051617">
    <property type="entry name" value="UNC-93-like_regulator"/>
</dbReference>
<accession>K0TAI1</accession>
<feature type="transmembrane region" description="Helical" evidence="5">
    <location>
        <begin position="196"/>
        <end position="214"/>
    </location>
</feature>
<evidence type="ECO:0000313" key="6">
    <source>
        <dbReference type="EMBL" id="EJK75693.1"/>
    </source>
</evidence>
<dbReference type="Gene3D" id="1.20.1250.20">
    <property type="entry name" value="MFS general substrate transporter like domains"/>
    <property type="match status" value="1"/>
</dbReference>
<evidence type="ECO:0000256" key="1">
    <source>
        <dbReference type="ARBA" id="ARBA00004141"/>
    </source>
</evidence>
<evidence type="ECO:0000256" key="5">
    <source>
        <dbReference type="SAM" id="Phobius"/>
    </source>
</evidence>
<sequence>MFAKIVYRHSPAWYRTPRAQTAALGCVFFFVFSAYTTIQFYSATIYGAQLAADSVSAVYLSFTLCSPLSAGVVNKWGCPTTMFLGVLGYAGLVLASLIYFLYGGETILWSCRLVVLGGLILGCAAALLWTAQGRLILQFASKAEDLGDANNKGDNKSQTGKLMGLFWAIFQCSSLVGGAISFLYYDRTPEGSAPLYVLFLGFILAGAVSTQFLLHPSMLSIPNGIGQGHHVVELTSESTPLAHDASVECDCPRKDGVKMNEDLSHQSWREEVHGSLSIFYTRKMAPLLLLFFYSGFNQPYQQSSFGNRFVTKRTIGLELIVFHLWEIIAAIVCGRFLDREGKGRLQFASRRSRAIACLILFSLINATGNLLAWAQEKAALQNGGEATAHDISDWGVIAPSISFAAWGFADAQIQIYCYWIMGTLYKSGQEHSRAVGAYKCVQSAGTALGFYLTPTSRLSYTAQLACSSVVFVAGTLLSLMQLPP</sequence>
<protein>
    <recommendedName>
        <fullName evidence="8">Major facilitator superfamily associated domain-containing protein</fullName>
    </recommendedName>
</protein>
<feature type="transmembrane region" description="Helical" evidence="5">
    <location>
        <begin position="162"/>
        <end position="184"/>
    </location>
</feature>
<dbReference type="EMBL" id="AGNL01002776">
    <property type="protein sequence ID" value="EJK75693.1"/>
    <property type="molecule type" value="Genomic_DNA"/>
</dbReference>
<feature type="transmembrane region" description="Helical" evidence="5">
    <location>
        <begin position="107"/>
        <end position="129"/>
    </location>
</feature>
<dbReference type="PANTHER" id="PTHR23294">
    <property type="entry name" value="ET TRANSLATION PRODUCT-RELATED"/>
    <property type="match status" value="1"/>
</dbReference>
<name>K0TAI1_THAOC</name>
<dbReference type="GO" id="GO:0016020">
    <property type="term" value="C:membrane"/>
    <property type="evidence" value="ECO:0007669"/>
    <property type="project" value="UniProtKB-SubCell"/>
</dbReference>
<evidence type="ECO:0008006" key="8">
    <source>
        <dbReference type="Google" id="ProtNLM"/>
    </source>
</evidence>
<reference evidence="6 7" key="1">
    <citation type="journal article" date="2012" name="Genome Biol.">
        <title>Genome and low-iron response of an oceanic diatom adapted to chronic iron limitation.</title>
        <authorList>
            <person name="Lommer M."/>
            <person name="Specht M."/>
            <person name="Roy A.S."/>
            <person name="Kraemer L."/>
            <person name="Andreson R."/>
            <person name="Gutowska M.A."/>
            <person name="Wolf J."/>
            <person name="Bergner S.V."/>
            <person name="Schilhabel M.B."/>
            <person name="Klostermeier U.C."/>
            <person name="Beiko R.G."/>
            <person name="Rosenstiel P."/>
            <person name="Hippler M."/>
            <person name="Laroche J."/>
        </authorList>
    </citation>
    <scope>NUCLEOTIDE SEQUENCE [LARGE SCALE GENOMIC DNA]</scope>
    <source>
        <strain evidence="6 7">CCMP1005</strain>
    </source>
</reference>
<dbReference type="InterPro" id="IPR010291">
    <property type="entry name" value="Ion_channel_UNC-93"/>
</dbReference>
<dbReference type="AlphaFoldDB" id="K0TAI1"/>
<keyword evidence="3 5" id="KW-1133">Transmembrane helix</keyword>
<comment type="caution">
    <text evidence="6">The sequence shown here is derived from an EMBL/GenBank/DDBJ whole genome shotgun (WGS) entry which is preliminary data.</text>
</comment>
<evidence type="ECO:0000256" key="4">
    <source>
        <dbReference type="ARBA" id="ARBA00023136"/>
    </source>
</evidence>
<dbReference type="OrthoDB" id="65530at2759"/>
<dbReference type="InterPro" id="IPR036259">
    <property type="entry name" value="MFS_trans_sf"/>
</dbReference>
<gene>
    <name evidence="6" type="ORF">THAOC_02573</name>
</gene>
<evidence type="ECO:0000256" key="2">
    <source>
        <dbReference type="ARBA" id="ARBA00022692"/>
    </source>
</evidence>
<feature type="transmembrane region" description="Helical" evidence="5">
    <location>
        <begin position="460"/>
        <end position="480"/>
    </location>
</feature>
<dbReference type="Proteomes" id="UP000266841">
    <property type="component" value="Unassembled WGS sequence"/>
</dbReference>
<dbReference type="SUPFAM" id="SSF103473">
    <property type="entry name" value="MFS general substrate transporter"/>
    <property type="match status" value="1"/>
</dbReference>
<evidence type="ECO:0000256" key="3">
    <source>
        <dbReference type="ARBA" id="ARBA00022989"/>
    </source>
</evidence>